<feature type="region of interest" description="Disordered" evidence="5">
    <location>
        <begin position="354"/>
        <end position="376"/>
    </location>
</feature>
<feature type="region of interest" description="Disordered" evidence="5">
    <location>
        <begin position="521"/>
        <end position="596"/>
    </location>
</feature>
<dbReference type="Gene3D" id="3.30.450.20">
    <property type="entry name" value="PAS domain"/>
    <property type="match status" value="2"/>
</dbReference>
<dbReference type="InterPro" id="IPR003661">
    <property type="entry name" value="HisK_dim/P_dom"/>
</dbReference>
<keyword evidence="4 8" id="KW-0418">Kinase</keyword>
<comment type="catalytic activity">
    <reaction evidence="1">
        <text>ATP + protein L-histidine = ADP + protein N-phospho-L-histidine.</text>
        <dbReference type="EC" id="2.7.13.3"/>
    </reaction>
</comment>
<accession>A0A4Q0RXD0</accession>
<dbReference type="OrthoDB" id="9801651at2"/>
<evidence type="ECO:0000313" key="8">
    <source>
        <dbReference type="EMBL" id="RXH23672.1"/>
    </source>
</evidence>
<protein>
    <recommendedName>
        <fullName evidence="2">histidine kinase</fullName>
        <ecNumber evidence="2">2.7.13.3</ecNumber>
    </recommendedName>
</protein>
<dbReference type="Gene3D" id="3.30.565.10">
    <property type="entry name" value="Histidine kinase-like ATPase, C-terminal domain"/>
    <property type="match status" value="1"/>
</dbReference>
<dbReference type="RefSeq" id="WP_128921492.1">
    <property type="nucleotide sequence ID" value="NZ_LBJC01000023.1"/>
</dbReference>
<organism evidence="8 9">
    <name type="scientific">Bradyrhizobium nanningense</name>
    <dbReference type="NCBI Taxonomy" id="1325118"/>
    <lineage>
        <taxon>Bacteria</taxon>
        <taxon>Pseudomonadati</taxon>
        <taxon>Pseudomonadota</taxon>
        <taxon>Alphaproteobacteria</taxon>
        <taxon>Hyphomicrobiales</taxon>
        <taxon>Nitrobacteraceae</taxon>
        <taxon>Bradyrhizobium</taxon>
    </lineage>
</organism>
<dbReference type="CDD" id="cd00082">
    <property type="entry name" value="HisKA"/>
    <property type="match status" value="1"/>
</dbReference>
<dbReference type="SUPFAM" id="SSF55874">
    <property type="entry name" value="ATPase domain of HSP90 chaperone/DNA topoisomerase II/histidine kinase"/>
    <property type="match status" value="1"/>
</dbReference>
<dbReference type="PANTHER" id="PTHR43047:SF72">
    <property type="entry name" value="OSMOSENSING HISTIDINE PROTEIN KINASE SLN1"/>
    <property type="match status" value="1"/>
</dbReference>
<dbReference type="EMBL" id="LBJQ01000090">
    <property type="protein sequence ID" value="RXH23672.1"/>
    <property type="molecule type" value="Genomic_DNA"/>
</dbReference>
<evidence type="ECO:0000256" key="4">
    <source>
        <dbReference type="ARBA" id="ARBA00022777"/>
    </source>
</evidence>
<reference evidence="8 9" key="1">
    <citation type="submission" date="2015-04" db="EMBL/GenBank/DDBJ databases">
        <title>Comparative genomics of rhizobia nodulating Arachis hypogaea in China.</title>
        <authorList>
            <person name="Li Y."/>
        </authorList>
    </citation>
    <scope>NUCLEOTIDE SEQUENCE [LARGE SCALE GENOMIC DNA]</scope>
    <source>
        <strain evidence="8 9">CCBAU 51757</strain>
    </source>
</reference>
<dbReference type="SMART" id="SM00388">
    <property type="entry name" value="HisKA"/>
    <property type="match status" value="1"/>
</dbReference>
<dbReference type="SUPFAM" id="SSF47384">
    <property type="entry name" value="Homodimeric domain of signal transducing histidine kinase"/>
    <property type="match status" value="1"/>
</dbReference>
<comment type="caution">
    <text evidence="8">The sequence shown here is derived from an EMBL/GenBank/DDBJ whole genome shotgun (WGS) entry which is preliminary data.</text>
</comment>
<dbReference type="FunFam" id="1.10.287.130:FF:000066">
    <property type="entry name" value="PAS domain-containing sensor histidine kinase"/>
    <property type="match status" value="1"/>
</dbReference>
<dbReference type="InterPro" id="IPR036097">
    <property type="entry name" value="HisK_dim/P_sf"/>
</dbReference>
<dbReference type="GO" id="GO:0000155">
    <property type="term" value="F:phosphorelay sensor kinase activity"/>
    <property type="evidence" value="ECO:0007669"/>
    <property type="project" value="InterPro"/>
</dbReference>
<dbReference type="Pfam" id="PF00512">
    <property type="entry name" value="HisKA"/>
    <property type="match status" value="1"/>
</dbReference>
<dbReference type="Gene3D" id="1.10.287.130">
    <property type="match status" value="1"/>
</dbReference>
<dbReference type="EC" id="2.7.13.3" evidence="2"/>
<evidence type="ECO:0000256" key="5">
    <source>
        <dbReference type="SAM" id="MobiDB-lite"/>
    </source>
</evidence>
<dbReference type="Pfam" id="PF13188">
    <property type="entry name" value="PAS_8"/>
    <property type="match status" value="1"/>
</dbReference>
<dbReference type="InterPro" id="IPR036890">
    <property type="entry name" value="HATPase_C_sf"/>
</dbReference>
<dbReference type="SMART" id="SM00091">
    <property type="entry name" value="PAS"/>
    <property type="match status" value="5"/>
</dbReference>
<feature type="compositionally biased region" description="Pro residues" evidence="5">
    <location>
        <begin position="526"/>
        <end position="540"/>
    </location>
</feature>
<evidence type="ECO:0000256" key="2">
    <source>
        <dbReference type="ARBA" id="ARBA00012438"/>
    </source>
</evidence>
<dbReference type="Pfam" id="PF00989">
    <property type="entry name" value="PAS"/>
    <property type="match status" value="1"/>
</dbReference>
<dbReference type="SUPFAM" id="SSF55785">
    <property type="entry name" value="PYP-like sensor domain (PAS domain)"/>
    <property type="match status" value="2"/>
</dbReference>
<evidence type="ECO:0000313" key="9">
    <source>
        <dbReference type="Proteomes" id="UP000289546"/>
    </source>
</evidence>
<evidence type="ECO:0000256" key="1">
    <source>
        <dbReference type="ARBA" id="ARBA00000085"/>
    </source>
</evidence>
<evidence type="ECO:0000256" key="3">
    <source>
        <dbReference type="ARBA" id="ARBA00022679"/>
    </source>
</evidence>
<dbReference type="InterPro" id="IPR035965">
    <property type="entry name" value="PAS-like_dom_sf"/>
</dbReference>
<dbReference type="NCBIfam" id="TIGR00229">
    <property type="entry name" value="sensory_box"/>
    <property type="match status" value="1"/>
</dbReference>
<dbReference type="PROSITE" id="PS50109">
    <property type="entry name" value="HIS_KIN"/>
    <property type="match status" value="1"/>
</dbReference>
<feature type="compositionally biased region" description="Basic and acidic residues" evidence="5">
    <location>
        <begin position="223"/>
        <end position="239"/>
    </location>
</feature>
<feature type="domain" description="Histidine kinase" evidence="6">
    <location>
        <begin position="942"/>
        <end position="1160"/>
    </location>
</feature>
<sequence length="1163" mass="123490">MTSSDFQLRGVGDPRLAVHATSPLPAWLWSIDGARVLWANPVGARLFGAAHSAALADKVFGPADPHRRQVIRLARQLPANGAVRLERLRGFGAKLGTLMTCACARLAFADGSHAVLVTAMDPTLRSMPLIERLHRLVEGAKMPMAAFAPDGLFVGASDAARALLGFRDLGEAGLERARSDALREGRAETPIGIGQMVLQRVGRGADVGLVALIEPAAAAQAKPSEHMPSEHMPSEHMPSEHMPAGPVRTADHASEPPVEPAQAAATMPSEPPPSQDVSAGISLFDAFAEPIEAPTANETIAPEAQDIATVEDAVEQTGGNPAHEAADEAAGIAPKTPVENPLQAIVSPQAAPISVGMVEPPSSHASSGQEPPAPRQHPLRFLWQTDAEGRFVLLSDEFIRLIGARTASGFGRPWHEITEAFSLDPDGRVAQALASHDTWAGITLNWPTDGGALLPVELAGLPIYDAARNFAGFKGFGVCRDLDGLNRLDALRRFELFAEPPTQHGLAADAVEPEHEAIAEPEPVAEAPPPAIAPPEPEPTAEPERPEPTSDANSHPTDPDISVETPVETSLETPPNVVPFRPPGDARSPTLTPIENSAFNELARQLSERLEREREAIADASEPVAEIATEPPEPAPQAAAEWLTEPAPPPRGASARDRTLLDLLPTGILIYRLDRLLYANPAFLARMGYADIHALEDAGGLDALYVEPGVSSASSTSQAGTPVTISATVANGEAPLPTTVAHLHTIDWDGESAHALICALPQPAAAIEETAVEEIVVAETIVSESCPDELDPAVGEAEAEDLAAILDTTAEGIVMFDAEGNIHACNRSAEALFGYDGTALLEQNLLTLFAPESQQIVVDYLESLKSQDIASLLDHGREVLGREKKGGVIPLAMIMGRTRPDGPNFFAVFRDLSHAKKGESELTQARRLVHSAANAKADMLARISHEIRTPLNAIIGFAEVMISERFGTLGNERYGEYMKDIRASGERVIAIIDDLLELSRIETGKLDLSFANLNLNDLVEACVTVMQPQANRERIIIRTSLAHALPQVNVDARAMRQITMNLISNSIRLASAGGQVIVSTAVTDRGEIALRIRDTGHGLSEREVAAAMEPFRTPPPGDAADSAALNLSLTKALVEANRARFNIKSAGHGTLIEVVFAPALAGA</sequence>
<dbReference type="PANTHER" id="PTHR43047">
    <property type="entry name" value="TWO-COMPONENT HISTIDINE PROTEIN KINASE"/>
    <property type="match status" value="1"/>
</dbReference>
<feature type="domain" description="PAS" evidence="7">
    <location>
        <begin position="798"/>
        <end position="868"/>
    </location>
</feature>
<gene>
    <name evidence="8" type="ORF">XH99_29810</name>
</gene>
<dbReference type="Pfam" id="PF02518">
    <property type="entry name" value="HATPase_c"/>
    <property type="match status" value="1"/>
</dbReference>
<dbReference type="AlphaFoldDB" id="A0A4Q0RXD0"/>
<dbReference type="InterPro" id="IPR013767">
    <property type="entry name" value="PAS_fold"/>
</dbReference>
<dbReference type="GO" id="GO:0009927">
    <property type="term" value="F:histidine phosphotransfer kinase activity"/>
    <property type="evidence" value="ECO:0007669"/>
    <property type="project" value="TreeGrafter"/>
</dbReference>
<dbReference type="InterPro" id="IPR003594">
    <property type="entry name" value="HATPase_dom"/>
</dbReference>
<dbReference type="PROSITE" id="PS50112">
    <property type="entry name" value="PAS"/>
    <property type="match status" value="1"/>
</dbReference>
<feature type="region of interest" description="Disordered" evidence="5">
    <location>
        <begin position="218"/>
        <end position="278"/>
    </location>
</feature>
<dbReference type="GO" id="GO:0006355">
    <property type="term" value="P:regulation of DNA-templated transcription"/>
    <property type="evidence" value="ECO:0007669"/>
    <property type="project" value="InterPro"/>
</dbReference>
<evidence type="ECO:0000259" key="6">
    <source>
        <dbReference type="PROSITE" id="PS50109"/>
    </source>
</evidence>
<dbReference type="SMART" id="SM00387">
    <property type="entry name" value="HATPase_c"/>
    <property type="match status" value="1"/>
</dbReference>
<dbReference type="InterPro" id="IPR000014">
    <property type="entry name" value="PAS"/>
</dbReference>
<dbReference type="GO" id="GO:0005886">
    <property type="term" value="C:plasma membrane"/>
    <property type="evidence" value="ECO:0007669"/>
    <property type="project" value="TreeGrafter"/>
</dbReference>
<evidence type="ECO:0000259" key="7">
    <source>
        <dbReference type="PROSITE" id="PS50112"/>
    </source>
</evidence>
<name>A0A4Q0RXD0_9BRAD</name>
<dbReference type="InterPro" id="IPR005467">
    <property type="entry name" value="His_kinase_dom"/>
</dbReference>
<dbReference type="CDD" id="cd00130">
    <property type="entry name" value="PAS"/>
    <property type="match status" value="1"/>
</dbReference>
<keyword evidence="3" id="KW-0808">Transferase</keyword>
<keyword evidence="9" id="KW-1185">Reference proteome</keyword>
<dbReference type="Proteomes" id="UP000289546">
    <property type="component" value="Unassembled WGS sequence"/>
</dbReference>
<proteinExistence type="predicted"/>